<sequence length="75" mass="8367">MFSTLPLSPWVTGCSLKSRQQSRRPQAVFCCLVLLSRLSREGVRTLLLLGRTGAQVNYSKYAGTEVDFNGTSHLY</sequence>
<name>A0AAD4X7Y8_9MAGN</name>
<evidence type="ECO:0000313" key="2">
    <source>
        <dbReference type="Proteomes" id="UP001202328"/>
    </source>
</evidence>
<dbReference type="Proteomes" id="UP001202328">
    <property type="component" value="Unassembled WGS sequence"/>
</dbReference>
<evidence type="ECO:0000313" key="1">
    <source>
        <dbReference type="EMBL" id="KAI3857165.1"/>
    </source>
</evidence>
<dbReference type="EMBL" id="JAJJMB010014886">
    <property type="protein sequence ID" value="KAI3857165.1"/>
    <property type="molecule type" value="Genomic_DNA"/>
</dbReference>
<accession>A0AAD4X7Y8</accession>
<keyword evidence="2" id="KW-1185">Reference proteome</keyword>
<comment type="caution">
    <text evidence="1">The sequence shown here is derived from an EMBL/GenBank/DDBJ whole genome shotgun (WGS) entry which is preliminary data.</text>
</comment>
<dbReference type="AlphaFoldDB" id="A0AAD4X7Y8"/>
<gene>
    <name evidence="1" type="ORF">MKW98_010579</name>
</gene>
<protein>
    <submittedName>
        <fullName evidence="1">Uncharacterized protein</fullName>
    </submittedName>
</protein>
<reference evidence="1" key="1">
    <citation type="submission" date="2022-04" db="EMBL/GenBank/DDBJ databases">
        <title>A functionally conserved STORR gene fusion in Papaver species that diverged 16.8 million years ago.</title>
        <authorList>
            <person name="Catania T."/>
        </authorList>
    </citation>
    <scope>NUCLEOTIDE SEQUENCE</scope>
    <source>
        <strain evidence="1">S-188037</strain>
    </source>
</reference>
<proteinExistence type="predicted"/>
<organism evidence="1 2">
    <name type="scientific">Papaver atlanticum</name>
    <dbReference type="NCBI Taxonomy" id="357466"/>
    <lineage>
        <taxon>Eukaryota</taxon>
        <taxon>Viridiplantae</taxon>
        <taxon>Streptophyta</taxon>
        <taxon>Embryophyta</taxon>
        <taxon>Tracheophyta</taxon>
        <taxon>Spermatophyta</taxon>
        <taxon>Magnoliopsida</taxon>
        <taxon>Ranunculales</taxon>
        <taxon>Papaveraceae</taxon>
        <taxon>Papaveroideae</taxon>
        <taxon>Papaver</taxon>
    </lineage>
</organism>